<keyword evidence="2" id="KW-0175">Coiled coil</keyword>
<dbReference type="OMA" id="QGEDCAI"/>
<dbReference type="SMART" id="SM00034">
    <property type="entry name" value="CLECT"/>
    <property type="match status" value="1"/>
</dbReference>
<dbReference type="Pfam" id="PF00059">
    <property type="entry name" value="Lectin_C"/>
    <property type="match status" value="1"/>
</dbReference>
<accession>A0A3Q1H2N1</accession>
<keyword evidence="3" id="KW-0812">Transmembrane</keyword>
<evidence type="ECO:0000259" key="4">
    <source>
        <dbReference type="PROSITE" id="PS50041"/>
    </source>
</evidence>
<reference evidence="5" key="3">
    <citation type="submission" date="2025-09" db="UniProtKB">
        <authorList>
            <consortium name="Ensembl"/>
        </authorList>
    </citation>
    <scope>IDENTIFICATION</scope>
</reference>
<keyword evidence="1" id="KW-0430">Lectin</keyword>
<evidence type="ECO:0000256" key="1">
    <source>
        <dbReference type="ARBA" id="ARBA00022734"/>
    </source>
</evidence>
<reference evidence="5" key="1">
    <citation type="submission" date="2021-04" db="EMBL/GenBank/DDBJ databases">
        <authorList>
            <consortium name="Wellcome Sanger Institute Data Sharing"/>
        </authorList>
    </citation>
    <scope>NUCLEOTIDE SEQUENCE [LARGE SCALE GENOMIC DNA]</scope>
</reference>
<dbReference type="SUPFAM" id="SSF56436">
    <property type="entry name" value="C-type lectin-like"/>
    <property type="match status" value="1"/>
</dbReference>
<dbReference type="InterPro" id="IPR016187">
    <property type="entry name" value="CTDL_fold"/>
</dbReference>
<feature type="coiled-coil region" evidence="2">
    <location>
        <begin position="122"/>
        <end position="173"/>
    </location>
</feature>
<feature type="transmembrane region" description="Helical" evidence="3">
    <location>
        <begin position="61"/>
        <end position="82"/>
    </location>
</feature>
<evidence type="ECO:0000313" key="6">
    <source>
        <dbReference type="Proteomes" id="UP000265040"/>
    </source>
</evidence>
<dbReference type="InterPro" id="IPR050111">
    <property type="entry name" value="C-type_lectin/snaclec_domain"/>
</dbReference>
<protein>
    <recommendedName>
        <fullName evidence="4">C-type lectin domain-containing protein</fullName>
    </recommendedName>
</protein>
<dbReference type="OrthoDB" id="538816at2759"/>
<keyword evidence="6" id="KW-1185">Reference proteome</keyword>
<dbReference type="Proteomes" id="UP000265040">
    <property type="component" value="Chromosome 12"/>
</dbReference>
<evidence type="ECO:0000313" key="5">
    <source>
        <dbReference type="Ensembl" id="ENSATEP00000001759.2"/>
    </source>
</evidence>
<dbReference type="Gene3D" id="3.10.100.10">
    <property type="entry name" value="Mannose-Binding Protein A, subunit A"/>
    <property type="match status" value="1"/>
</dbReference>
<dbReference type="PANTHER" id="PTHR22803">
    <property type="entry name" value="MANNOSE, PHOSPHOLIPASE, LECTIN RECEPTOR RELATED"/>
    <property type="match status" value="1"/>
</dbReference>
<evidence type="ECO:0000256" key="2">
    <source>
        <dbReference type="SAM" id="Coils"/>
    </source>
</evidence>
<dbReference type="GO" id="GO:0030246">
    <property type="term" value="F:carbohydrate binding"/>
    <property type="evidence" value="ECO:0007669"/>
    <property type="project" value="UniProtKB-KW"/>
</dbReference>
<dbReference type="Ensembl" id="ENSATET00000001781.3">
    <property type="protein sequence ID" value="ENSATEP00000001759.2"/>
    <property type="gene ID" value="ENSATEG00000031322.1"/>
</dbReference>
<name>A0A3Q1H2N1_ANATE</name>
<evidence type="ECO:0000256" key="3">
    <source>
        <dbReference type="SAM" id="Phobius"/>
    </source>
</evidence>
<feature type="domain" description="C-type lectin" evidence="4">
    <location>
        <begin position="184"/>
        <end position="316"/>
    </location>
</feature>
<dbReference type="AlphaFoldDB" id="A0A3Q1H2N1"/>
<dbReference type="GeneID" id="113159686"/>
<dbReference type="CDD" id="cd03590">
    <property type="entry name" value="CLECT_DC-SIGN_like"/>
    <property type="match status" value="1"/>
</dbReference>
<sequence>MTSFSGKVQEEANQPVGSNRSTAMEKVSFVRNVSQVFFNRAGYFQSRYKTFGKDVYGSNRWVVLCLGLLNVVLLIAAVSLGINCAKVKESSINVTHSSATQPTSEYLHDNHSDVIEAGEKLKKTLETAIKNHTLLKEQIEQKKSINDENQRQVETLRTEKTNLQANISALEGTCGKCLPGWNILNSSCYFFSYLESSAVKKNWADSRADCVRRGADLVVIDTPEEQKYVSDSIQNMKTSNRLWENGFWIGITDVHSEGTWTWINNVTGLNPRYWMDGEPNNHGQKEDCGVIVYSSISPWKTMYDGPCHNPIYWVCKMESR</sequence>
<proteinExistence type="predicted"/>
<reference evidence="5" key="2">
    <citation type="submission" date="2025-08" db="UniProtKB">
        <authorList>
            <consortium name="Ensembl"/>
        </authorList>
    </citation>
    <scope>IDENTIFICATION</scope>
</reference>
<organism evidence="5 6">
    <name type="scientific">Anabas testudineus</name>
    <name type="common">Climbing perch</name>
    <name type="synonym">Anthias testudineus</name>
    <dbReference type="NCBI Taxonomy" id="64144"/>
    <lineage>
        <taxon>Eukaryota</taxon>
        <taxon>Metazoa</taxon>
        <taxon>Chordata</taxon>
        <taxon>Craniata</taxon>
        <taxon>Vertebrata</taxon>
        <taxon>Euteleostomi</taxon>
        <taxon>Actinopterygii</taxon>
        <taxon>Neopterygii</taxon>
        <taxon>Teleostei</taxon>
        <taxon>Neoteleostei</taxon>
        <taxon>Acanthomorphata</taxon>
        <taxon>Anabantaria</taxon>
        <taxon>Anabantiformes</taxon>
        <taxon>Anabantoidei</taxon>
        <taxon>Anabantidae</taxon>
        <taxon>Anabas</taxon>
    </lineage>
</organism>
<dbReference type="RefSeq" id="XP_026212312.1">
    <property type="nucleotide sequence ID" value="XM_026356527.1"/>
</dbReference>
<keyword evidence="3" id="KW-0472">Membrane</keyword>
<dbReference type="InterPro" id="IPR016186">
    <property type="entry name" value="C-type_lectin-like/link_sf"/>
</dbReference>
<keyword evidence="3" id="KW-1133">Transmembrane helix</keyword>
<dbReference type="PROSITE" id="PS50041">
    <property type="entry name" value="C_TYPE_LECTIN_2"/>
    <property type="match status" value="1"/>
</dbReference>
<dbReference type="InterPro" id="IPR033989">
    <property type="entry name" value="CD209-like_CTLD"/>
</dbReference>
<dbReference type="InterPro" id="IPR001304">
    <property type="entry name" value="C-type_lectin-like"/>
</dbReference>
<dbReference type="GeneTree" id="ENSGT01030000234575"/>